<dbReference type="PROSITE" id="PS51421">
    <property type="entry name" value="RAS"/>
    <property type="match status" value="1"/>
</dbReference>
<dbReference type="GO" id="GO:0003924">
    <property type="term" value="F:GTPase activity"/>
    <property type="evidence" value="ECO:0007669"/>
    <property type="project" value="InterPro"/>
</dbReference>
<evidence type="ECO:0000256" key="5">
    <source>
        <dbReference type="ARBA" id="ARBA00023288"/>
    </source>
</evidence>
<evidence type="ECO:0000313" key="6">
    <source>
        <dbReference type="EMBL" id="CAD8106803.1"/>
    </source>
</evidence>
<gene>
    <name evidence="6" type="ORF">PSON_ATCC_30995.1.T0870168</name>
</gene>
<reference evidence="6" key="1">
    <citation type="submission" date="2021-01" db="EMBL/GenBank/DDBJ databases">
        <authorList>
            <consortium name="Genoscope - CEA"/>
            <person name="William W."/>
        </authorList>
    </citation>
    <scope>NUCLEOTIDE SEQUENCE</scope>
</reference>
<dbReference type="NCBIfam" id="TIGR00231">
    <property type="entry name" value="small_GTP"/>
    <property type="match status" value="1"/>
</dbReference>
<keyword evidence="7" id="KW-1185">Reference proteome</keyword>
<dbReference type="SMART" id="SM00173">
    <property type="entry name" value="RAS"/>
    <property type="match status" value="1"/>
</dbReference>
<dbReference type="PROSITE" id="PS51420">
    <property type="entry name" value="RHO"/>
    <property type="match status" value="1"/>
</dbReference>
<protein>
    <recommendedName>
        <fullName evidence="8">P-loop containing nucleoside triphosphate hydrolase</fullName>
    </recommendedName>
</protein>
<evidence type="ECO:0000256" key="4">
    <source>
        <dbReference type="ARBA" id="ARBA00023136"/>
    </source>
</evidence>
<dbReference type="InterPro" id="IPR001806">
    <property type="entry name" value="Small_GTPase"/>
</dbReference>
<dbReference type="SMART" id="SM00176">
    <property type="entry name" value="RAN"/>
    <property type="match status" value="1"/>
</dbReference>
<dbReference type="OrthoDB" id="9989112at2759"/>
<keyword evidence="5" id="KW-0449">Lipoprotein</keyword>
<dbReference type="PROSITE" id="PS51419">
    <property type="entry name" value="RAB"/>
    <property type="match status" value="1"/>
</dbReference>
<evidence type="ECO:0000313" key="7">
    <source>
        <dbReference type="Proteomes" id="UP000692954"/>
    </source>
</evidence>
<comment type="caution">
    <text evidence="6">The sequence shown here is derived from an EMBL/GenBank/DDBJ whole genome shotgun (WGS) entry which is preliminary data.</text>
</comment>
<comment type="subcellular location">
    <subcellularLocation>
        <location evidence="1">Endomembrane system</location>
    </subcellularLocation>
</comment>
<dbReference type="GO" id="GO:0005525">
    <property type="term" value="F:GTP binding"/>
    <property type="evidence" value="ECO:0007669"/>
    <property type="project" value="UniProtKB-KW"/>
</dbReference>
<accession>A0A8S1PW59</accession>
<dbReference type="SMART" id="SM00175">
    <property type="entry name" value="RAB"/>
    <property type="match status" value="1"/>
</dbReference>
<dbReference type="PANTHER" id="PTHR47980">
    <property type="entry name" value="LD44762P"/>
    <property type="match status" value="1"/>
</dbReference>
<dbReference type="FunFam" id="3.40.50.300:FF:000586">
    <property type="entry name" value="Rab family GTPase"/>
    <property type="match status" value="1"/>
</dbReference>
<proteinExistence type="predicted"/>
<dbReference type="CDD" id="cd00154">
    <property type="entry name" value="Rab"/>
    <property type="match status" value="1"/>
</dbReference>
<dbReference type="InterPro" id="IPR005225">
    <property type="entry name" value="Small_GTP-bd"/>
</dbReference>
<evidence type="ECO:0008006" key="8">
    <source>
        <dbReference type="Google" id="ProtNLM"/>
    </source>
</evidence>
<evidence type="ECO:0000256" key="1">
    <source>
        <dbReference type="ARBA" id="ARBA00004308"/>
    </source>
</evidence>
<keyword evidence="2" id="KW-0547">Nucleotide-binding</keyword>
<dbReference type="AlphaFoldDB" id="A0A8S1PW59"/>
<evidence type="ECO:0000256" key="2">
    <source>
        <dbReference type="ARBA" id="ARBA00022741"/>
    </source>
</evidence>
<dbReference type="EMBL" id="CAJJDN010000087">
    <property type="protein sequence ID" value="CAD8106803.1"/>
    <property type="molecule type" value="Genomic_DNA"/>
</dbReference>
<dbReference type="InterPro" id="IPR050305">
    <property type="entry name" value="Small_GTPase_Rab"/>
</dbReference>
<name>A0A8S1PW59_9CILI</name>
<keyword evidence="3" id="KW-0342">GTP-binding</keyword>
<dbReference type="Proteomes" id="UP000692954">
    <property type="component" value="Unassembled WGS sequence"/>
</dbReference>
<dbReference type="GO" id="GO:0012505">
    <property type="term" value="C:endomembrane system"/>
    <property type="evidence" value="ECO:0007669"/>
    <property type="project" value="UniProtKB-SubCell"/>
</dbReference>
<dbReference type="SMART" id="SM00174">
    <property type="entry name" value="RHO"/>
    <property type="match status" value="1"/>
</dbReference>
<sequence length="211" mass="24217">MLCFKIIIVGDTNVGKSCLLLQFTDQRFKNAHDTTIGIGFGSREIRIMDQNVNLHIWDTAGQESFRSLTRSFYRGAIGGILVFDVTSRLSFQGLVQWYEKIQSYACDDIELIILGNKTDLEEQRQVSQKEGMQFAKQYNFEYYETSAKTGLNVNLVFENLTKKIIEKVNSGDIDPSKENYGIKINKKLNKSKEEQKLENTQLNKQKNNTCC</sequence>
<organism evidence="6 7">
    <name type="scientific">Paramecium sonneborni</name>
    <dbReference type="NCBI Taxonomy" id="65129"/>
    <lineage>
        <taxon>Eukaryota</taxon>
        <taxon>Sar</taxon>
        <taxon>Alveolata</taxon>
        <taxon>Ciliophora</taxon>
        <taxon>Intramacronucleata</taxon>
        <taxon>Oligohymenophorea</taxon>
        <taxon>Peniculida</taxon>
        <taxon>Parameciidae</taxon>
        <taxon>Paramecium</taxon>
    </lineage>
</organism>
<dbReference type="Pfam" id="PF00071">
    <property type="entry name" value="Ras"/>
    <property type="match status" value="1"/>
</dbReference>
<keyword evidence="4" id="KW-0472">Membrane</keyword>
<evidence type="ECO:0000256" key="3">
    <source>
        <dbReference type="ARBA" id="ARBA00023134"/>
    </source>
</evidence>